<reference evidence="2 3" key="1">
    <citation type="submission" date="2021-07" db="EMBL/GenBank/DDBJ databases">
        <title>Mesonia aestuariivivens sp. nov., isolated from a tidal flat.</title>
        <authorList>
            <person name="Kim Y.-O."/>
            <person name="Yoon J.-H."/>
        </authorList>
    </citation>
    <scope>NUCLEOTIDE SEQUENCE [LARGE SCALE GENOMIC DNA]</scope>
    <source>
        <strain evidence="2 3">JHPTF-M18</strain>
    </source>
</reference>
<dbReference type="PROSITE" id="PS51257">
    <property type="entry name" value="PROKAR_LIPOPROTEIN"/>
    <property type="match status" value="1"/>
</dbReference>
<dbReference type="InterPro" id="IPR037401">
    <property type="entry name" value="SnoaL-like"/>
</dbReference>
<sequence length="160" mass="18731">MIKILYLLFFISISCWSQDQKKTIEETLNNWHQAAAEANFNNYFDLMTSNAVFIGTDASENWQLDEFKKYAKPYFENGKAWTFNSLEKNIYFSKNKKIAWFDELLETDLGICRGSGIMKLTKNGWKIAHYVLSITIPNENLIKIKTINKPHDYSLLKILK</sequence>
<organism evidence="2 3">
    <name type="scientific">Mesonia aestuariivivens</name>
    <dbReference type="NCBI Taxonomy" id="2796128"/>
    <lineage>
        <taxon>Bacteria</taxon>
        <taxon>Pseudomonadati</taxon>
        <taxon>Bacteroidota</taxon>
        <taxon>Flavobacteriia</taxon>
        <taxon>Flavobacteriales</taxon>
        <taxon>Flavobacteriaceae</taxon>
        <taxon>Mesonia</taxon>
    </lineage>
</organism>
<evidence type="ECO:0000259" key="1">
    <source>
        <dbReference type="Pfam" id="PF13474"/>
    </source>
</evidence>
<dbReference type="EMBL" id="JAHWDF010000008">
    <property type="protein sequence ID" value="MBW2961912.1"/>
    <property type="molecule type" value="Genomic_DNA"/>
</dbReference>
<dbReference type="RefSeq" id="WP_219040199.1">
    <property type="nucleotide sequence ID" value="NZ_JAHWDF010000008.1"/>
</dbReference>
<name>A0ABS6W251_9FLAO</name>
<protein>
    <submittedName>
        <fullName evidence="2">Nuclear transport factor 2 family protein</fullName>
    </submittedName>
</protein>
<proteinExistence type="predicted"/>
<evidence type="ECO:0000313" key="3">
    <source>
        <dbReference type="Proteomes" id="UP000719267"/>
    </source>
</evidence>
<evidence type="ECO:0000313" key="2">
    <source>
        <dbReference type="EMBL" id="MBW2961912.1"/>
    </source>
</evidence>
<accession>A0ABS6W251</accession>
<keyword evidence="3" id="KW-1185">Reference proteome</keyword>
<feature type="domain" description="SnoaL-like" evidence="1">
    <location>
        <begin position="24"/>
        <end position="137"/>
    </location>
</feature>
<dbReference type="Proteomes" id="UP000719267">
    <property type="component" value="Unassembled WGS sequence"/>
</dbReference>
<comment type="caution">
    <text evidence="2">The sequence shown here is derived from an EMBL/GenBank/DDBJ whole genome shotgun (WGS) entry which is preliminary data.</text>
</comment>
<gene>
    <name evidence="2" type="ORF">KW502_08880</name>
</gene>
<dbReference type="Pfam" id="PF13474">
    <property type="entry name" value="SnoaL_3"/>
    <property type="match status" value="1"/>
</dbReference>